<feature type="transmembrane region" description="Helical" evidence="1">
    <location>
        <begin position="224"/>
        <end position="244"/>
    </location>
</feature>
<feature type="transmembrane region" description="Helical" evidence="1">
    <location>
        <begin position="472"/>
        <end position="492"/>
    </location>
</feature>
<gene>
    <name evidence="2" type="ORF">J2Y00_003206</name>
</gene>
<reference evidence="2" key="1">
    <citation type="submission" date="2023-07" db="EMBL/GenBank/DDBJ databases">
        <title>Sorghum-associated microbial communities from plants grown in Nebraska, USA.</title>
        <authorList>
            <person name="Schachtman D."/>
        </authorList>
    </citation>
    <scope>NUCLEOTIDE SEQUENCE</scope>
    <source>
        <strain evidence="2">BE330</strain>
    </source>
</reference>
<proteinExistence type="predicted"/>
<feature type="transmembrane region" description="Helical" evidence="1">
    <location>
        <begin position="409"/>
        <end position="434"/>
    </location>
</feature>
<comment type="caution">
    <text evidence="2">The sequence shown here is derived from an EMBL/GenBank/DDBJ whole genome shotgun (WGS) entry which is preliminary data.</text>
</comment>
<dbReference type="Proteomes" id="UP001185331">
    <property type="component" value="Unassembled WGS sequence"/>
</dbReference>
<organism evidence="2 3">
    <name type="scientific">Deinococcus soli</name>
    <name type="common">ex Cha et al. 2016</name>
    <dbReference type="NCBI Taxonomy" id="1309411"/>
    <lineage>
        <taxon>Bacteria</taxon>
        <taxon>Thermotogati</taxon>
        <taxon>Deinococcota</taxon>
        <taxon>Deinococci</taxon>
        <taxon>Deinococcales</taxon>
        <taxon>Deinococcaceae</taxon>
        <taxon>Deinococcus</taxon>
    </lineage>
</organism>
<evidence type="ECO:0000313" key="2">
    <source>
        <dbReference type="EMBL" id="MDR6219602.1"/>
    </source>
</evidence>
<keyword evidence="1" id="KW-0472">Membrane</keyword>
<protein>
    <recommendedName>
        <fullName evidence="4">Polymer-forming cytoskeletal protein</fullName>
    </recommendedName>
</protein>
<evidence type="ECO:0000313" key="3">
    <source>
        <dbReference type="Proteomes" id="UP001185331"/>
    </source>
</evidence>
<feature type="transmembrane region" description="Helical" evidence="1">
    <location>
        <begin position="289"/>
        <end position="309"/>
    </location>
</feature>
<evidence type="ECO:0008006" key="4">
    <source>
        <dbReference type="Google" id="ProtNLM"/>
    </source>
</evidence>
<sequence>METLRSGDGRAWLELLHREADGDLTPAETELLRALPAEVQAQRERLARVTAVLQAPPSLPRSVAADVAREVHLSARLVSPPLSRTVAPQVAAEVVLSARLAPVSALSRPPLPRSVASAVARDVRLEQALARAPAMPGSVAASVARDVRLGAQLTPPPLPRSVAASVVQDLRLDRTLGVPVPALPGSIAAAVAQQVRHTPPEQLSPAPAAAAALIGNRPRNPAPLIMVVSLLVALTLLAVSTAWPNLAAGALVLQTLLAQVSPLAGVGLLLLLVTSAAVTWRPAPAAQRFGGLAFAVSAALTLPALYGVVTHGTVSFGRDVVVHGTVKGNVLAAGGNIVLAPDAQVEGEVVTLLGDIRREAGAQVGGTVTALLGQVPGDSAAREIQAPSGLGAVTAAAFRPVLGWLGSAAWPQVFVGLTGGALLLLFVSGLAPLLARRQRHAPVRTLALGVLSLAALLGPAGGLALAGLLGPALLAAALAVLLIAVGLSVSAYDAGRALAYRAGLPVPDAVGALVGLSAVAASLSLPPLAFALALVGGTWGAGTLLLTRTGSPADSPLEPQAA</sequence>
<dbReference type="EMBL" id="JAVDQK010000008">
    <property type="protein sequence ID" value="MDR6219602.1"/>
    <property type="molecule type" value="Genomic_DNA"/>
</dbReference>
<name>A0AAE3XFK4_9DEIO</name>
<feature type="transmembrane region" description="Helical" evidence="1">
    <location>
        <begin position="446"/>
        <end position="466"/>
    </location>
</feature>
<dbReference type="AlphaFoldDB" id="A0AAE3XFK4"/>
<evidence type="ECO:0000256" key="1">
    <source>
        <dbReference type="SAM" id="Phobius"/>
    </source>
</evidence>
<keyword evidence="1" id="KW-1133">Transmembrane helix</keyword>
<accession>A0AAE3XFK4</accession>
<feature type="transmembrane region" description="Helical" evidence="1">
    <location>
        <begin position="256"/>
        <end position="277"/>
    </location>
</feature>
<keyword evidence="1" id="KW-0812">Transmembrane</keyword>